<evidence type="ECO:0000313" key="2">
    <source>
        <dbReference type="EMBL" id="KAF2006361.1"/>
    </source>
</evidence>
<feature type="region of interest" description="Disordered" evidence="1">
    <location>
        <begin position="89"/>
        <end position="133"/>
    </location>
</feature>
<accession>A0A6A5X104</accession>
<dbReference type="EMBL" id="ML977560">
    <property type="protein sequence ID" value="KAF2006361.1"/>
    <property type="molecule type" value="Genomic_DNA"/>
</dbReference>
<dbReference type="AlphaFoldDB" id="A0A6A5X104"/>
<gene>
    <name evidence="2" type="ORF">P154DRAFT_257761</name>
</gene>
<organism evidence="2 3">
    <name type="scientific">Amniculicola lignicola CBS 123094</name>
    <dbReference type="NCBI Taxonomy" id="1392246"/>
    <lineage>
        <taxon>Eukaryota</taxon>
        <taxon>Fungi</taxon>
        <taxon>Dikarya</taxon>
        <taxon>Ascomycota</taxon>
        <taxon>Pezizomycotina</taxon>
        <taxon>Dothideomycetes</taxon>
        <taxon>Pleosporomycetidae</taxon>
        <taxon>Pleosporales</taxon>
        <taxon>Amniculicolaceae</taxon>
        <taxon>Amniculicola</taxon>
    </lineage>
</organism>
<keyword evidence="3" id="KW-1185">Reference proteome</keyword>
<reference evidence="2" key="1">
    <citation type="journal article" date="2020" name="Stud. Mycol.">
        <title>101 Dothideomycetes genomes: a test case for predicting lifestyles and emergence of pathogens.</title>
        <authorList>
            <person name="Haridas S."/>
            <person name="Albert R."/>
            <person name="Binder M."/>
            <person name="Bloem J."/>
            <person name="Labutti K."/>
            <person name="Salamov A."/>
            <person name="Andreopoulos B."/>
            <person name="Baker S."/>
            <person name="Barry K."/>
            <person name="Bills G."/>
            <person name="Bluhm B."/>
            <person name="Cannon C."/>
            <person name="Castanera R."/>
            <person name="Culley D."/>
            <person name="Daum C."/>
            <person name="Ezra D."/>
            <person name="Gonzalez J."/>
            <person name="Henrissat B."/>
            <person name="Kuo A."/>
            <person name="Liang C."/>
            <person name="Lipzen A."/>
            <person name="Lutzoni F."/>
            <person name="Magnuson J."/>
            <person name="Mondo S."/>
            <person name="Nolan M."/>
            <person name="Ohm R."/>
            <person name="Pangilinan J."/>
            <person name="Park H.-J."/>
            <person name="Ramirez L."/>
            <person name="Alfaro M."/>
            <person name="Sun H."/>
            <person name="Tritt A."/>
            <person name="Yoshinaga Y."/>
            <person name="Zwiers L.-H."/>
            <person name="Turgeon B."/>
            <person name="Goodwin S."/>
            <person name="Spatafora J."/>
            <person name="Crous P."/>
            <person name="Grigoriev I."/>
        </authorList>
    </citation>
    <scope>NUCLEOTIDE SEQUENCE</scope>
    <source>
        <strain evidence="2">CBS 123094</strain>
    </source>
</reference>
<protein>
    <submittedName>
        <fullName evidence="2">Uncharacterized protein</fullName>
    </submittedName>
</protein>
<dbReference type="Proteomes" id="UP000799779">
    <property type="component" value="Unassembled WGS sequence"/>
</dbReference>
<evidence type="ECO:0000256" key="1">
    <source>
        <dbReference type="SAM" id="MobiDB-lite"/>
    </source>
</evidence>
<evidence type="ECO:0000313" key="3">
    <source>
        <dbReference type="Proteomes" id="UP000799779"/>
    </source>
</evidence>
<proteinExistence type="predicted"/>
<name>A0A6A5X104_9PLEO</name>
<sequence>MVRLGECIKVMMARRAWHGAEHPPPFSSLQSRCLVLQRSVGRLPHPNIHNTTRLHSSLASSCSALAPRPPSGPEGERLQKKCILLPSLLPRSEPTNSPLPTPGGVGRKTSTRNTVRACPNQEKATTKPQNPPLELLGGALLEPKGPEGSALFPLVTGALGFLLDRWKRELQDAGALERIGLRLSNG</sequence>